<dbReference type="PROSITE" id="PS50157">
    <property type="entry name" value="ZINC_FINGER_C2H2_2"/>
    <property type="match status" value="1"/>
</dbReference>
<dbReference type="SUPFAM" id="SSF57424">
    <property type="entry name" value="LDL receptor-like module"/>
    <property type="match status" value="4"/>
</dbReference>
<dbReference type="InterPro" id="IPR018114">
    <property type="entry name" value="TRYPSIN_HIS"/>
</dbReference>
<feature type="disulfide bond" evidence="3">
    <location>
        <begin position="44"/>
        <end position="62"/>
    </location>
</feature>
<dbReference type="PROSITE" id="PS50240">
    <property type="entry name" value="TRYPSIN_DOM"/>
    <property type="match status" value="1"/>
</dbReference>
<dbReference type="GO" id="GO:0008270">
    <property type="term" value="F:zinc ion binding"/>
    <property type="evidence" value="ECO:0007669"/>
    <property type="project" value="UniProtKB-KW"/>
</dbReference>
<evidence type="ECO:0000256" key="3">
    <source>
        <dbReference type="PROSITE-ProRule" id="PRU00124"/>
    </source>
</evidence>
<evidence type="ECO:0000313" key="6">
    <source>
        <dbReference type="EMBL" id="CAH1707792.1"/>
    </source>
</evidence>
<keyword evidence="2" id="KW-0479">Metal-binding</keyword>
<keyword evidence="1 3" id="KW-1015">Disulfide bond</keyword>
<dbReference type="InterPro" id="IPR002172">
    <property type="entry name" value="LDrepeatLR_classA_rpt"/>
</dbReference>
<evidence type="ECO:0000259" key="4">
    <source>
        <dbReference type="PROSITE" id="PS50157"/>
    </source>
</evidence>
<feature type="domain" description="C2H2-type" evidence="4">
    <location>
        <begin position="370"/>
        <end position="399"/>
    </location>
</feature>
<evidence type="ECO:0000313" key="7">
    <source>
        <dbReference type="Proteomes" id="UP001154329"/>
    </source>
</evidence>
<feature type="disulfide bond" evidence="3">
    <location>
        <begin position="191"/>
        <end position="206"/>
    </location>
</feature>
<dbReference type="Pfam" id="PF00057">
    <property type="entry name" value="Ldl_recept_a"/>
    <property type="match status" value="4"/>
</dbReference>
<dbReference type="SUPFAM" id="SSF50494">
    <property type="entry name" value="Trypsin-like serine proteases"/>
    <property type="match status" value="1"/>
</dbReference>
<dbReference type="PROSITE" id="PS00134">
    <property type="entry name" value="TRYPSIN_HIS"/>
    <property type="match status" value="1"/>
</dbReference>
<keyword evidence="2" id="KW-0862">Zinc</keyword>
<dbReference type="InterPro" id="IPR009003">
    <property type="entry name" value="Peptidase_S1_PA"/>
</dbReference>
<feature type="domain" description="Peptidase S1" evidence="5">
    <location>
        <begin position="387"/>
        <end position="639"/>
    </location>
</feature>
<dbReference type="SMART" id="SM00192">
    <property type="entry name" value="LDLa"/>
    <property type="match status" value="4"/>
</dbReference>
<protein>
    <submittedName>
        <fullName evidence="6">Uncharacterized protein</fullName>
    </submittedName>
</protein>
<dbReference type="Proteomes" id="UP001154329">
    <property type="component" value="Chromosome 1"/>
</dbReference>
<feature type="disulfide bond" evidence="3">
    <location>
        <begin position="138"/>
        <end position="156"/>
    </location>
</feature>
<feature type="disulfide bond" evidence="3">
    <location>
        <begin position="172"/>
        <end position="184"/>
    </location>
</feature>
<dbReference type="PRINTS" id="PR00261">
    <property type="entry name" value="LDLRECEPTOR"/>
</dbReference>
<evidence type="ECO:0000259" key="5">
    <source>
        <dbReference type="PROSITE" id="PS50240"/>
    </source>
</evidence>
<evidence type="ECO:0000256" key="1">
    <source>
        <dbReference type="ARBA" id="ARBA00023157"/>
    </source>
</evidence>
<dbReference type="PROSITE" id="PS50068">
    <property type="entry name" value="LDLRA_2"/>
    <property type="match status" value="4"/>
</dbReference>
<dbReference type="InterPro" id="IPR036055">
    <property type="entry name" value="LDL_receptor-like_sf"/>
</dbReference>
<comment type="caution">
    <text evidence="3">Lacks conserved residue(s) required for the propagation of feature annotation.</text>
</comment>
<evidence type="ECO:0000256" key="2">
    <source>
        <dbReference type="PROSITE-ProRule" id="PRU00042"/>
    </source>
</evidence>
<dbReference type="PANTHER" id="PTHR24252:SF7">
    <property type="entry name" value="HYALIN"/>
    <property type="match status" value="1"/>
</dbReference>
<dbReference type="CDD" id="cd00112">
    <property type="entry name" value="LDLa"/>
    <property type="match status" value="4"/>
</dbReference>
<feature type="disulfide bond" evidence="3">
    <location>
        <begin position="131"/>
        <end position="143"/>
    </location>
</feature>
<dbReference type="PANTHER" id="PTHR24252">
    <property type="entry name" value="ACROSIN-RELATED"/>
    <property type="match status" value="1"/>
</dbReference>
<name>A0A9P0IL48_APHGO</name>
<organism evidence="6 7">
    <name type="scientific">Aphis gossypii</name>
    <name type="common">Cotton aphid</name>
    <dbReference type="NCBI Taxonomy" id="80765"/>
    <lineage>
        <taxon>Eukaryota</taxon>
        <taxon>Metazoa</taxon>
        <taxon>Ecdysozoa</taxon>
        <taxon>Arthropoda</taxon>
        <taxon>Hexapoda</taxon>
        <taxon>Insecta</taxon>
        <taxon>Pterygota</taxon>
        <taxon>Neoptera</taxon>
        <taxon>Paraneoptera</taxon>
        <taxon>Hemiptera</taxon>
        <taxon>Sternorrhyncha</taxon>
        <taxon>Aphidomorpha</taxon>
        <taxon>Aphidoidea</taxon>
        <taxon>Aphididae</taxon>
        <taxon>Aphidini</taxon>
        <taxon>Aphis</taxon>
        <taxon>Aphis</taxon>
    </lineage>
</organism>
<feature type="disulfide bond" evidence="3">
    <location>
        <begin position="179"/>
        <end position="197"/>
    </location>
</feature>
<dbReference type="EMBL" id="OU899034">
    <property type="protein sequence ID" value="CAH1707792.1"/>
    <property type="molecule type" value="Genomic_DNA"/>
</dbReference>
<proteinExistence type="predicted"/>
<gene>
    <name evidence="6" type="ORF">APHIGO_LOCUS156</name>
</gene>
<dbReference type="InterPro" id="IPR043504">
    <property type="entry name" value="Peptidase_S1_PA_chymotrypsin"/>
</dbReference>
<dbReference type="PROSITE" id="PS01209">
    <property type="entry name" value="LDLRA_1"/>
    <property type="match status" value="3"/>
</dbReference>
<feature type="disulfide bond" evidence="3">
    <location>
        <begin position="78"/>
        <end position="90"/>
    </location>
</feature>
<dbReference type="InterPro" id="IPR013087">
    <property type="entry name" value="Znf_C2H2_type"/>
</dbReference>
<dbReference type="GO" id="GO:0004252">
    <property type="term" value="F:serine-type endopeptidase activity"/>
    <property type="evidence" value="ECO:0007669"/>
    <property type="project" value="InterPro"/>
</dbReference>
<reference evidence="6" key="2">
    <citation type="submission" date="2022-10" db="EMBL/GenBank/DDBJ databases">
        <authorList>
            <consortium name="ENA_rothamsted_submissions"/>
            <consortium name="culmorum"/>
            <person name="King R."/>
        </authorList>
    </citation>
    <scope>NUCLEOTIDE SEQUENCE</scope>
</reference>
<dbReference type="Pfam" id="PF00089">
    <property type="entry name" value="Trypsin"/>
    <property type="match status" value="1"/>
</dbReference>
<accession>A0A9P0IL48</accession>
<sequence length="658" mass="72511">MKVTYSWLIYSCIIFGEGVFCDRKLEKRQTVPSCTVNPDDAFNCSNGQCIESSAVCDGHADCSDSSDETNDLCAKQTCRNYSYRCKYGACVDKSAKCNGKNDCVDGSDENLPECKKNSLNSTQSSNGSSKCLEDQYKCKSGQCIDGTSTCDGSRDCKDGSDETLALCKAVRCQKYTFRCKYGACVSKESKCDGVKQCADGSDEENCVDRNPISQPITVKPVNNTTQPTTQSNTKNVCVLPIAEGVLYSYEGSNEILPHGTLIDNYRTVFENCEVGYHKAYPNGFRVCQSNGKWISSSEKLCFKMCPPLISDSLNINCTLNGNYANCSNPSIYGTKATPFCKPTHKIPNGQEETPIELLCQSNGMWNNQLYRCIPHCGRVYNNGKPLINNGKIAHVGTAPWNVGIYQLNKENSKYDLICGGSIITPNLIVSAAHCFWQKDMLSKRISVLDGLYKIGVGKYNRDLTVIDNEFTQIMDVETIYLKESYYGSDGFHGEDIAVIVLKNKVIISIGAAPVCVDWSGNYNIQNGAQGKIVGWGKTEKDTSSPTLLEATLPYIDHNSCRSMYTNGFQTFVTIDKFCAGSALGQGVREGDSGAGLTFLHSNLYYLTGVVSVKDPNTNNSIAVFTDVRYHIQWVRELYNKYTSYASDNLYKPSSLALQ</sequence>
<feature type="disulfide bond" evidence="3">
    <location>
        <begin position="85"/>
        <end position="103"/>
    </location>
</feature>
<dbReference type="Gene3D" id="4.10.400.10">
    <property type="entry name" value="Low-density Lipoprotein Receptor"/>
    <property type="match status" value="4"/>
</dbReference>
<keyword evidence="2" id="KW-0863">Zinc-finger</keyword>
<dbReference type="AlphaFoldDB" id="A0A9P0IL48"/>
<dbReference type="GO" id="GO:0006508">
    <property type="term" value="P:proteolysis"/>
    <property type="evidence" value="ECO:0007669"/>
    <property type="project" value="InterPro"/>
</dbReference>
<dbReference type="CDD" id="cd00190">
    <property type="entry name" value="Tryp_SPc"/>
    <property type="match status" value="1"/>
</dbReference>
<dbReference type="InterPro" id="IPR001254">
    <property type="entry name" value="Trypsin_dom"/>
</dbReference>
<dbReference type="SMART" id="SM00020">
    <property type="entry name" value="Tryp_SPc"/>
    <property type="match status" value="1"/>
</dbReference>
<reference evidence="6" key="1">
    <citation type="submission" date="2022-02" db="EMBL/GenBank/DDBJ databases">
        <authorList>
            <person name="King R."/>
        </authorList>
    </citation>
    <scope>NUCLEOTIDE SEQUENCE</scope>
</reference>
<dbReference type="Gene3D" id="2.40.10.10">
    <property type="entry name" value="Trypsin-like serine proteases"/>
    <property type="match status" value="1"/>
</dbReference>
<keyword evidence="7" id="KW-1185">Reference proteome</keyword>
<dbReference type="InterPro" id="IPR023415">
    <property type="entry name" value="LDLR_class-A_CS"/>
</dbReference>